<dbReference type="RefSeq" id="XP_013341237.1">
    <property type="nucleotide sequence ID" value="XM_013485783.1"/>
</dbReference>
<proteinExistence type="predicted"/>
<dbReference type="InParanoid" id="A0A074Y9K7"/>
<reference evidence="2 3" key="1">
    <citation type="journal article" date="2014" name="BMC Genomics">
        <title>Genome sequencing of four Aureobasidium pullulans varieties: biotechnological potential, stress tolerance, and description of new species.</title>
        <authorList>
            <person name="Gostin Ar C."/>
            <person name="Ohm R.A."/>
            <person name="Kogej T."/>
            <person name="Sonjak S."/>
            <person name="Turk M."/>
            <person name="Zajc J."/>
            <person name="Zalar P."/>
            <person name="Grube M."/>
            <person name="Sun H."/>
            <person name="Han J."/>
            <person name="Sharma A."/>
            <person name="Chiniquy J."/>
            <person name="Ngan C.Y."/>
            <person name="Lipzen A."/>
            <person name="Barry K."/>
            <person name="Grigoriev I.V."/>
            <person name="Gunde-Cimerman N."/>
        </authorList>
    </citation>
    <scope>NUCLEOTIDE SEQUENCE [LARGE SCALE GENOMIC DNA]</scope>
    <source>
        <strain evidence="2 3">EXF-2481</strain>
    </source>
</reference>
<evidence type="ECO:0000313" key="2">
    <source>
        <dbReference type="EMBL" id="KEQ92619.1"/>
    </source>
</evidence>
<organism evidence="2 3">
    <name type="scientific">Aureobasidium subglaciale (strain EXF-2481)</name>
    <name type="common">Aureobasidium pullulans var. subglaciale</name>
    <dbReference type="NCBI Taxonomy" id="1043005"/>
    <lineage>
        <taxon>Eukaryota</taxon>
        <taxon>Fungi</taxon>
        <taxon>Dikarya</taxon>
        <taxon>Ascomycota</taxon>
        <taxon>Pezizomycotina</taxon>
        <taxon>Dothideomycetes</taxon>
        <taxon>Dothideomycetidae</taxon>
        <taxon>Dothideales</taxon>
        <taxon>Saccotheciaceae</taxon>
        <taxon>Aureobasidium</taxon>
    </lineage>
</organism>
<accession>A0A074Y9K7</accession>
<sequence length="89" mass="9852">MASVVLKSQHAVTPQDSQSTTEHLYTHTQTQDSSNFDTPSTTSSRQSRQTRPLQQEIEMPPPPTPPLLTLVPEALPAVNYISYAKIYLG</sequence>
<gene>
    <name evidence="2" type="ORF">AUEXF2481DRAFT_411736</name>
</gene>
<dbReference type="Proteomes" id="UP000030641">
    <property type="component" value="Unassembled WGS sequence"/>
</dbReference>
<keyword evidence="3" id="KW-1185">Reference proteome</keyword>
<feature type="region of interest" description="Disordered" evidence="1">
    <location>
        <begin position="1"/>
        <end position="65"/>
    </location>
</feature>
<dbReference type="EMBL" id="KL584769">
    <property type="protein sequence ID" value="KEQ92619.1"/>
    <property type="molecule type" value="Genomic_DNA"/>
</dbReference>
<dbReference type="AlphaFoldDB" id="A0A074Y9K7"/>
<protein>
    <submittedName>
        <fullName evidence="2">Uncharacterized protein</fullName>
    </submittedName>
</protein>
<feature type="compositionally biased region" description="Polar residues" evidence="1">
    <location>
        <begin position="10"/>
        <end position="37"/>
    </location>
</feature>
<dbReference type="HOGENOM" id="CLU_2454348_0_0_1"/>
<dbReference type="GeneID" id="25366802"/>
<name>A0A074Y9K7_AURSE</name>
<evidence type="ECO:0000313" key="3">
    <source>
        <dbReference type="Proteomes" id="UP000030641"/>
    </source>
</evidence>
<feature type="compositionally biased region" description="Low complexity" evidence="1">
    <location>
        <begin position="38"/>
        <end position="55"/>
    </location>
</feature>
<evidence type="ECO:0000256" key="1">
    <source>
        <dbReference type="SAM" id="MobiDB-lite"/>
    </source>
</evidence>